<dbReference type="InterPro" id="IPR010982">
    <property type="entry name" value="Lambda_DNA-bd_dom_sf"/>
</dbReference>
<dbReference type="SUPFAM" id="SSF47413">
    <property type="entry name" value="lambda repressor-like DNA-binding domains"/>
    <property type="match status" value="1"/>
</dbReference>
<evidence type="ECO:0000313" key="3">
    <source>
        <dbReference type="Proteomes" id="UP001595683"/>
    </source>
</evidence>
<name>A0ABV7UYL7_9SPHN</name>
<protein>
    <submittedName>
        <fullName evidence="2">HigA family addiction module antitoxin</fullName>
    </submittedName>
</protein>
<evidence type="ECO:0000313" key="2">
    <source>
        <dbReference type="EMBL" id="MFC3669895.1"/>
    </source>
</evidence>
<reference evidence="3" key="1">
    <citation type="journal article" date="2019" name="Int. J. Syst. Evol. Microbiol.">
        <title>The Global Catalogue of Microorganisms (GCM) 10K type strain sequencing project: providing services to taxonomists for standard genome sequencing and annotation.</title>
        <authorList>
            <consortium name="The Broad Institute Genomics Platform"/>
            <consortium name="The Broad Institute Genome Sequencing Center for Infectious Disease"/>
            <person name="Wu L."/>
            <person name="Ma J."/>
        </authorList>
    </citation>
    <scope>NUCLEOTIDE SEQUENCE [LARGE SCALE GENOMIC DNA]</scope>
    <source>
        <strain evidence="3">KCTC 42224</strain>
    </source>
</reference>
<dbReference type="EMBL" id="JBHRYE010000001">
    <property type="protein sequence ID" value="MFC3669895.1"/>
    <property type="molecule type" value="Genomic_DNA"/>
</dbReference>
<evidence type="ECO:0000256" key="1">
    <source>
        <dbReference type="ARBA" id="ARBA00023125"/>
    </source>
</evidence>
<dbReference type="Proteomes" id="UP001595683">
    <property type="component" value="Unassembled WGS sequence"/>
</dbReference>
<keyword evidence="1" id="KW-0238">DNA-binding</keyword>
<gene>
    <name evidence="2" type="ORF">ACFOOT_00510</name>
</gene>
<dbReference type="Gene3D" id="1.10.260.40">
    <property type="entry name" value="lambda repressor-like DNA-binding domains"/>
    <property type="match status" value="1"/>
</dbReference>
<keyword evidence="3" id="KW-1185">Reference proteome</keyword>
<sequence length="105" mass="11528">MSKSSTIIESDWLHNSHAGELLAREFMEPLGLAAAALAVDIGVPASRIEDMVHGKQPVDAELDLRLSRYFGMSEGFFLGLQADFDLLEAKRAHHDAIDRIVPRAA</sequence>
<organism evidence="2 3">
    <name type="scientific">Novosphingobium pokkalii</name>
    <dbReference type="NCBI Taxonomy" id="1770194"/>
    <lineage>
        <taxon>Bacteria</taxon>
        <taxon>Pseudomonadati</taxon>
        <taxon>Pseudomonadota</taxon>
        <taxon>Alphaproteobacteria</taxon>
        <taxon>Sphingomonadales</taxon>
        <taxon>Sphingomonadaceae</taxon>
        <taxon>Novosphingobium</taxon>
    </lineage>
</organism>
<dbReference type="PANTHER" id="PTHR36924:SF1">
    <property type="entry name" value="ANTITOXIN HIGA-1"/>
    <property type="match status" value="1"/>
</dbReference>
<dbReference type="InterPro" id="IPR013430">
    <property type="entry name" value="Toxin_antidote_HigA"/>
</dbReference>
<proteinExistence type="predicted"/>
<dbReference type="NCBIfam" id="TIGR02607">
    <property type="entry name" value="antidote_HigA"/>
    <property type="match status" value="1"/>
</dbReference>
<dbReference type="PANTHER" id="PTHR36924">
    <property type="entry name" value="ANTITOXIN HIGA-1"/>
    <property type="match status" value="1"/>
</dbReference>
<comment type="caution">
    <text evidence="2">The sequence shown here is derived from an EMBL/GenBank/DDBJ whole genome shotgun (WGS) entry which is preliminary data.</text>
</comment>
<accession>A0ABV7UYL7</accession>
<dbReference type="RefSeq" id="WP_191324781.1">
    <property type="nucleotide sequence ID" value="NZ_BMZP01000011.1"/>
</dbReference>